<organism evidence="1">
    <name type="scientific">Magallana gigas</name>
    <name type="common">Pacific oyster</name>
    <name type="synonym">Crassostrea gigas</name>
    <dbReference type="NCBI Taxonomy" id="29159"/>
    <lineage>
        <taxon>Eukaryota</taxon>
        <taxon>Metazoa</taxon>
        <taxon>Spiralia</taxon>
        <taxon>Lophotrochozoa</taxon>
        <taxon>Mollusca</taxon>
        <taxon>Bivalvia</taxon>
        <taxon>Autobranchia</taxon>
        <taxon>Pteriomorphia</taxon>
        <taxon>Ostreida</taxon>
        <taxon>Ostreoidea</taxon>
        <taxon>Ostreidae</taxon>
        <taxon>Magallana</taxon>
    </lineage>
</organism>
<evidence type="ECO:0008006" key="2">
    <source>
        <dbReference type="Google" id="ProtNLM"/>
    </source>
</evidence>
<sequence>MRLWALLKLCIGCFLFGLTEIFRKKIIRCLTGRNDYTRTYHTVKNKEDSKKQNWIDGLEQIKQMEMESMIGHNPIGANEWANPQSGFVLATGCYRNVPFENRIKGDIIAFRSNYGSGHMGIVSTNGTYISALRQMIEENSVQDFLETQSTIDRTTVWRYTCGQGEFGLEETSDESTRTESPVANRQFRVMPGFYFRIRF</sequence>
<gene>
    <name evidence="1" type="ORF">CGI_10023810</name>
</gene>
<name>K1QKU9_MAGGI</name>
<evidence type="ECO:0000313" key="1">
    <source>
        <dbReference type="EMBL" id="EKC29420.1"/>
    </source>
</evidence>
<protein>
    <recommendedName>
        <fullName evidence="2">Peptidase C51 domain-containing protein</fullName>
    </recommendedName>
</protein>
<dbReference type="HOGENOM" id="CLU_1373410_0_0_1"/>
<dbReference type="EMBL" id="JH823229">
    <property type="protein sequence ID" value="EKC29420.1"/>
    <property type="molecule type" value="Genomic_DNA"/>
</dbReference>
<reference evidence="1" key="1">
    <citation type="journal article" date="2012" name="Nature">
        <title>The oyster genome reveals stress adaptation and complexity of shell formation.</title>
        <authorList>
            <person name="Zhang G."/>
            <person name="Fang X."/>
            <person name="Guo X."/>
            <person name="Li L."/>
            <person name="Luo R."/>
            <person name="Xu F."/>
            <person name="Yang P."/>
            <person name="Zhang L."/>
            <person name="Wang X."/>
            <person name="Qi H."/>
            <person name="Xiong Z."/>
            <person name="Que H."/>
            <person name="Xie Y."/>
            <person name="Holland P.W."/>
            <person name="Paps J."/>
            <person name="Zhu Y."/>
            <person name="Wu F."/>
            <person name="Chen Y."/>
            <person name="Wang J."/>
            <person name="Peng C."/>
            <person name="Meng J."/>
            <person name="Yang L."/>
            <person name="Liu J."/>
            <person name="Wen B."/>
            <person name="Zhang N."/>
            <person name="Huang Z."/>
            <person name="Zhu Q."/>
            <person name="Feng Y."/>
            <person name="Mount A."/>
            <person name="Hedgecock D."/>
            <person name="Xu Z."/>
            <person name="Liu Y."/>
            <person name="Domazet-Loso T."/>
            <person name="Du Y."/>
            <person name="Sun X."/>
            <person name="Zhang S."/>
            <person name="Liu B."/>
            <person name="Cheng P."/>
            <person name="Jiang X."/>
            <person name="Li J."/>
            <person name="Fan D."/>
            <person name="Wang W."/>
            <person name="Fu W."/>
            <person name="Wang T."/>
            <person name="Wang B."/>
            <person name="Zhang J."/>
            <person name="Peng Z."/>
            <person name="Li Y."/>
            <person name="Li N."/>
            <person name="Wang J."/>
            <person name="Chen M."/>
            <person name="He Y."/>
            <person name="Tan F."/>
            <person name="Song X."/>
            <person name="Zheng Q."/>
            <person name="Huang R."/>
            <person name="Yang H."/>
            <person name="Du X."/>
            <person name="Chen L."/>
            <person name="Yang M."/>
            <person name="Gaffney P.M."/>
            <person name="Wang S."/>
            <person name="Luo L."/>
            <person name="She Z."/>
            <person name="Ming Y."/>
            <person name="Huang W."/>
            <person name="Zhang S."/>
            <person name="Huang B."/>
            <person name="Zhang Y."/>
            <person name="Qu T."/>
            <person name="Ni P."/>
            <person name="Miao G."/>
            <person name="Wang J."/>
            <person name="Wang Q."/>
            <person name="Steinberg C.E."/>
            <person name="Wang H."/>
            <person name="Li N."/>
            <person name="Qian L."/>
            <person name="Zhang G."/>
            <person name="Li Y."/>
            <person name="Yang H."/>
            <person name="Liu X."/>
            <person name="Wang J."/>
            <person name="Yin Y."/>
            <person name="Wang J."/>
        </authorList>
    </citation>
    <scope>NUCLEOTIDE SEQUENCE [LARGE SCALE GENOMIC DNA]</scope>
    <source>
        <strain evidence="1">05x7-T-G4-1.051#20</strain>
    </source>
</reference>
<proteinExistence type="predicted"/>
<accession>K1QKU9</accession>
<dbReference type="InParanoid" id="K1QKU9"/>
<dbReference type="AlphaFoldDB" id="K1QKU9"/>